<keyword evidence="2" id="KW-1185">Reference proteome</keyword>
<name>A0A4Z1P4K3_9PEZI</name>
<sequence length="142" mass="15982">MVEATTNEGVEVIIQRPKENDIRLFFKEMRVEQHAIFEMRVPWEGLPSGYACYSEEEFFRKSQQDFKALGGAQAPSRICIPERAWFVDEGCAGTKEGGVRRKEAPSQLASITQVSKPNILLTSWKLSQITATPLLVPPILSQ</sequence>
<organism evidence="1 2">
    <name type="scientific">Venturia nashicola</name>
    <dbReference type="NCBI Taxonomy" id="86259"/>
    <lineage>
        <taxon>Eukaryota</taxon>
        <taxon>Fungi</taxon>
        <taxon>Dikarya</taxon>
        <taxon>Ascomycota</taxon>
        <taxon>Pezizomycotina</taxon>
        <taxon>Dothideomycetes</taxon>
        <taxon>Pleosporomycetidae</taxon>
        <taxon>Venturiales</taxon>
        <taxon>Venturiaceae</taxon>
        <taxon>Venturia</taxon>
    </lineage>
</organism>
<protein>
    <submittedName>
        <fullName evidence="1">Uncharacterized protein</fullName>
    </submittedName>
</protein>
<dbReference type="AlphaFoldDB" id="A0A4Z1P4K3"/>
<dbReference type="EMBL" id="SNSC02000009">
    <property type="protein sequence ID" value="TID21474.1"/>
    <property type="molecule type" value="Genomic_DNA"/>
</dbReference>
<accession>A0A4Z1P4K3</accession>
<evidence type="ECO:0000313" key="2">
    <source>
        <dbReference type="Proteomes" id="UP000298493"/>
    </source>
</evidence>
<gene>
    <name evidence="1" type="ORF">E6O75_ATG04869</name>
</gene>
<comment type="caution">
    <text evidence="1">The sequence shown here is derived from an EMBL/GenBank/DDBJ whole genome shotgun (WGS) entry which is preliminary data.</text>
</comment>
<dbReference type="Proteomes" id="UP000298493">
    <property type="component" value="Unassembled WGS sequence"/>
</dbReference>
<evidence type="ECO:0000313" key="1">
    <source>
        <dbReference type="EMBL" id="TID21474.1"/>
    </source>
</evidence>
<proteinExistence type="predicted"/>
<reference evidence="1 2" key="1">
    <citation type="submission" date="2019-04" db="EMBL/GenBank/DDBJ databases">
        <title>High contiguity whole genome sequence and gene annotation resource for two Venturia nashicola isolates.</title>
        <authorList>
            <person name="Prokchorchik M."/>
            <person name="Won K."/>
            <person name="Lee Y."/>
            <person name="Choi E.D."/>
            <person name="Segonzac C."/>
            <person name="Sohn K.H."/>
        </authorList>
    </citation>
    <scope>NUCLEOTIDE SEQUENCE [LARGE SCALE GENOMIC DNA]</scope>
    <source>
        <strain evidence="1 2">PRI2</strain>
    </source>
</reference>